<name>A0A1M6FXK6_PSEXY</name>
<evidence type="ECO:0000313" key="4">
    <source>
        <dbReference type="Proteomes" id="UP000184185"/>
    </source>
</evidence>
<feature type="compositionally biased region" description="Acidic residues" evidence="1">
    <location>
        <begin position="90"/>
        <end position="104"/>
    </location>
</feature>
<feature type="region of interest" description="Disordered" evidence="1">
    <location>
        <begin position="72"/>
        <end position="105"/>
    </location>
</feature>
<dbReference type="EMBL" id="FQYQ01000008">
    <property type="protein sequence ID" value="SHJ02425.1"/>
    <property type="molecule type" value="Genomic_DNA"/>
</dbReference>
<keyword evidence="2" id="KW-0472">Membrane</keyword>
<keyword evidence="2" id="KW-1133">Transmembrane helix</keyword>
<evidence type="ECO:0000313" key="3">
    <source>
        <dbReference type="EMBL" id="SHJ02425.1"/>
    </source>
</evidence>
<reference evidence="3 4" key="1">
    <citation type="submission" date="2016-11" db="EMBL/GenBank/DDBJ databases">
        <authorList>
            <person name="Jaros S."/>
            <person name="Januszkiewicz K."/>
            <person name="Wedrychowicz H."/>
        </authorList>
    </citation>
    <scope>NUCLEOTIDE SEQUENCE [LARGE SCALE GENOMIC DNA]</scope>
    <source>
        <strain evidence="3 4">DSM 14809</strain>
    </source>
</reference>
<dbReference type="OrthoDB" id="1970473at2"/>
<dbReference type="RefSeq" id="WP_072915646.1">
    <property type="nucleotide sequence ID" value="NZ_FQYQ01000008.1"/>
</dbReference>
<accession>A0A1M6FXK6</accession>
<gene>
    <name evidence="3" type="ORF">SAMN02745725_01601</name>
</gene>
<keyword evidence="4" id="KW-1185">Reference proteome</keyword>
<evidence type="ECO:0000256" key="1">
    <source>
        <dbReference type="SAM" id="MobiDB-lite"/>
    </source>
</evidence>
<protein>
    <submittedName>
        <fullName evidence="3">Uncharacterized protein</fullName>
    </submittedName>
</protein>
<sequence length="132" mass="14715">MNKEELYKSMDGIDDEILQKYYEYKPASKIINFRKAAVIAASICLIVVAGSVIRMAGNMTVEDGATEAIEEAMPETAAETYTLESSPDEKGDDMDEFVESEPPEESFTTKFMELIESLIDKIKTLLGLENDN</sequence>
<proteinExistence type="predicted"/>
<dbReference type="AlphaFoldDB" id="A0A1M6FXK6"/>
<keyword evidence="2" id="KW-0812">Transmembrane</keyword>
<dbReference type="Proteomes" id="UP000184185">
    <property type="component" value="Unassembled WGS sequence"/>
</dbReference>
<evidence type="ECO:0000256" key="2">
    <source>
        <dbReference type="SAM" id="Phobius"/>
    </source>
</evidence>
<organism evidence="3 4">
    <name type="scientific">Pseudobutyrivibrio xylanivorans DSM 14809</name>
    <dbReference type="NCBI Taxonomy" id="1123012"/>
    <lineage>
        <taxon>Bacteria</taxon>
        <taxon>Bacillati</taxon>
        <taxon>Bacillota</taxon>
        <taxon>Clostridia</taxon>
        <taxon>Lachnospirales</taxon>
        <taxon>Lachnospiraceae</taxon>
        <taxon>Pseudobutyrivibrio</taxon>
    </lineage>
</organism>
<feature type="transmembrane region" description="Helical" evidence="2">
    <location>
        <begin position="36"/>
        <end position="57"/>
    </location>
</feature>